<dbReference type="HOGENOM" id="CLU_039613_37_1_4"/>
<reference evidence="3 4" key="1">
    <citation type="journal article" date="2011" name="J. Bacteriol.">
        <title>Whole-genome shotgun sequencing of the sulfur-oxidizing chemoautotroph Tetrathiobacter kashmirensis.</title>
        <authorList>
            <person name="Ghosh W."/>
            <person name="George A."/>
            <person name="Agarwal A."/>
            <person name="Raj P."/>
            <person name="Alam M."/>
            <person name="Pyne P."/>
            <person name="Das Gupta S.K."/>
        </authorList>
    </citation>
    <scope>NUCLEOTIDE SEQUENCE [LARGE SCALE GENOMIC DNA]</scope>
    <source>
        <strain evidence="3 4">WT001</strain>
    </source>
</reference>
<dbReference type="GO" id="GO:0003700">
    <property type="term" value="F:DNA-binding transcription factor activity"/>
    <property type="evidence" value="ECO:0007669"/>
    <property type="project" value="TreeGrafter"/>
</dbReference>
<sequence>MRWLIPRWPLFQALHPDIPVHLVAGGGPILFDSGIDLAIRRNDFEWPSNVNAEHLFTEKTGPVCRPGQEGTYFELAEDTNSIRRGSMRLQTKTRIQAWQEWAKASGKSLPSGKEQLFEHFYFSLQAAVAGLGVAIGPWHLVRDDINNGVLSAPLGFVEDGSSYYLLSSQVRNMGEPYSLLVAWLRSMDEN</sequence>
<dbReference type="PANTHER" id="PTHR30537">
    <property type="entry name" value="HTH-TYPE TRANSCRIPTIONAL REGULATOR"/>
    <property type="match status" value="1"/>
</dbReference>
<dbReference type="AlphaFoldDB" id="I3UD37"/>
<evidence type="ECO:0000313" key="4">
    <source>
        <dbReference type="Proteomes" id="UP000005267"/>
    </source>
</evidence>
<evidence type="ECO:0000256" key="1">
    <source>
        <dbReference type="ARBA" id="ARBA00009437"/>
    </source>
</evidence>
<dbReference type="Proteomes" id="UP000005267">
    <property type="component" value="Chromosome"/>
</dbReference>
<feature type="domain" description="LysR substrate-binding" evidence="2">
    <location>
        <begin position="2"/>
        <end position="186"/>
    </location>
</feature>
<dbReference type="GO" id="GO:0043565">
    <property type="term" value="F:sequence-specific DNA binding"/>
    <property type="evidence" value="ECO:0007669"/>
    <property type="project" value="TreeGrafter"/>
</dbReference>
<accession>I3UD37</accession>
<dbReference type="PANTHER" id="PTHR30537:SF74">
    <property type="entry name" value="HTH-TYPE TRANSCRIPTIONAL REGULATOR TRPI"/>
    <property type="match status" value="1"/>
</dbReference>
<evidence type="ECO:0000259" key="2">
    <source>
        <dbReference type="Pfam" id="PF03466"/>
    </source>
</evidence>
<reference evidence="4" key="2">
    <citation type="journal article" date="2013" name="PLoS ONE">
        <title>Genome implosion elicits host-confinement in Alcaligenaceae: evidence from the comparative genomics of Tetrathiobacter kashmirensis, a pathogen in the making.</title>
        <authorList>
            <person name="Ghosh W."/>
            <person name="Alam M."/>
            <person name="Roy C."/>
            <person name="Pyne P."/>
            <person name="George A."/>
            <person name="Chakraborty R."/>
            <person name="Majumder S."/>
            <person name="Agarwal A."/>
            <person name="Chakraborty S."/>
            <person name="Majumdar S."/>
            <person name="Gupta S.K."/>
        </authorList>
    </citation>
    <scope>NUCLEOTIDE SEQUENCE [LARGE SCALE GENOMIC DNA]</scope>
    <source>
        <strain evidence="4">WT001</strain>
    </source>
</reference>
<dbReference type="SUPFAM" id="SSF53850">
    <property type="entry name" value="Periplasmic binding protein-like II"/>
    <property type="match status" value="1"/>
</dbReference>
<dbReference type="Gene3D" id="3.40.190.10">
    <property type="entry name" value="Periplasmic binding protein-like II"/>
    <property type="match status" value="2"/>
</dbReference>
<keyword evidence="4" id="KW-1185">Reference proteome</keyword>
<gene>
    <name evidence="3" type="ordered locus">TKWG_14235</name>
</gene>
<protein>
    <submittedName>
        <fullName evidence="3">LysR family transcriptional regulator</fullName>
    </submittedName>
</protein>
<dbReference type="KEGG" id="aka:TKWG_14235"/>
<dbReference type="Pfam" id="PF03466">
    <property type="entry name" value="LysR_substrate"/>
    <property type="match status" value="1"/>
</dbReference>
<organism evidence="3 4">
    <name type="scientific">Advenella kashmirensis (strain DSM 17095 / LMG 22695 / WT001)</name>
    <name type="common">Tetrathiobacter kashmirensis</name>
    <dbReference type="NCBI Taxonomy" id="1036672"/>
    <lineage>
        <taxon>Bacteria</taxon>
        <taxon>Pseudomonadati</taxon>
        <taxon>Pseudomonadota</taxon>
        <taxon>Betaproteobacteria</taxon>
        <taxon>Burkholderiales</taxon>
        <taxon>Alcaligenaceae</taxon>
    </lineage>
</organism>
<proteinExistence type="inferred from homology"/>
<dbReference type="InterPro" id="IPR005119">
    <property type="entry name" value="LysR_subst-bd"/>
</dbReference>
<evidence type="ECO:0000313" key="3">
    <source>
        <dbReference type="EMBL" id="AFK62925.1"/>
    </source>
</evidence>
<comment type="similarity">
    <text evidence="1">Belongs to the LysR transcriptional regulatory family.</text>
</comment>
<dbReference type="EMBL" id="CP003555">
    <property type="protein sequence ID" value="AFK62925.1"/>
    <property type="molecule type" value="Genomic_DNA"/>
</dbReference>
<dbReference type="GO" id="GO:0006351">
    <property type="term" value="P:DNA-templated transcription"/>
    <property type="evidence" value="ECO:0007669"/>
    <property type="project" value="TreeGrafter"/>
</dbReference>
<name>I3UD37_ADVKW</name>
<dbReference type="STRING" id="1036672.TKWG_14235"/>
<dbReference type="InterPro" id="IPR058163">
    <property type="entry name" value="LysR-type_TF_proteobact-type"/>
</dbReference>